<comment type="caution">
    <text evidence="2">The sequence shown here is derived from an EMBL/GenBank/DDBJ whole genome shotgun (WGS) entry which is preliminary data.</text>
</comment>
<organism evidence="2 3">
    <name type="scientific">Herminiimonas aquatilis</name>
    <dbReference type="NCBI Taxonomy" id="345342"/>
    <lineage>
        <taxon>Bacteria</taxon>
        <taxon>Pseudomonadati</taxon>
        <taxon>Pseudomonadota</taxon>
        <taxon>Betaproteobacteria</taxon>
        <taxon>Burkholderiales</taxon>
        <taxon>Oxalobacteraceae</taxon>
        <taxon>Herminiimonas</taxon>
    </lineage>
</organism>
<gene>
    <name evidence="2" type="ORF">ACFQO0_05615</name>
</gene>
<evidence type="ECO:0000259" key="1">
    <source>
        <dbReference type="SMART" id="SM00382"/>
    </source>
</evidence>
<dbReference type="InterPro" id="IPR008868">
    <property type="entry name" value="TniB"/>
</dbReference>
<proteinExistence type="predicted"/>
<feature type="domain" description="AAA+ ATPase" evidence="1">
    <location>
        <begin position="52"/>
        <end position="208"/>
    </location>
</feature>
<evidence type="ECO:0000313" key="3">
    <source>
        <dbReference type="Proteomes" id="UP001596379"/>
    </source>
</evidence>
<reference evidence="3" key="1">
    <citation type="journal article" date="2019" name="Int. J. Syst. Evol. Microbiol.">
        <title>The Global Catalogue of Microorganisms (GCM) 10K type strain sequencing project: providing services to taxonomists for standard genome sequencing and annotation.</title>
        <authorList>
            <consortium name="The Broad Institute Genomics Platform"/>
            <consortium name="The Broad Institute Genome Sequencing Center for Infectious Disease"/>
            <person name="Wu L."/>
            <person name="Ma J."/>
        </authorList>
    </citation>
    <scope>NUCLEOTIDE SEQUENCE [LARGE SCALE GENOMIC DNA]</scope>
    <source>
        <strain evidence="3">CCUG 36956</strain>
    </source>
</reference>
<dbReference type="Pfam" id="PF05621">
    <property type="entry name" value="TniB"/>
    <property type="match status" value="1"/>
</dbReference>
<dbReference type="RefSeq" id="WP_382233028.1">
    <property type="nucleotide sequence ID" value="NZ_JBHTCC010000001.1"/>
</dbReference>
<dbReference type="Gene3D" id="3.40.50.300">
    <property type="entry name" value="P-loop containing nucleotide triphosphate hydrolases"/>
    <property type="match status" value="1"/>
</dbReference>
<dbReference type="SMART" id="SM00382">
    <property type="entry name" value="AAA"/>
    <property type="match status" value="1"/>
</dbReference>
<protein>
    <submittedName>
        <fullName evidence="2">TniB family NTP-binding protein</fullName>
    </submittedName>
</protein>
<dbReference type="SUPFAM" id="SSF52540">
    <property type="entry name" value="P-loop containing nucleoside triphosphate hydrolases"/>
    <property type="match status" value="1"/>
</dbReference>
<keyword evidence="3" id="KW-1185">Reference proteome</keyword>
<accession>A0ABW2J4I2</accession>
<dbReference type="InterPro" id="IPR003593">
    <property type="entry name" value="AAA+_ATPase"/>
</dbReference>
<dbReference type="EMBL" id="JBHTCC010000001">
    <property type="protein sequence ID" value="MFC7297905.1"/>
    <property type="molecule type" value="Genomic_DNA"/>
</dbReference>
<sequence>MKDLRQKNDWKGVPWPLRQRYMANELHVPHPPLMRIVKRIYEVATDCKNTGVGDAMIIVGGSGSGKSHLIKIIRLQRPVDHSGDISVVPVVSFSIPSSPTQRSMSSALLAALEHPKSNRGNATEMFNRAITQLKAVGTEIIMIDNLHDIPERRRAGGVMQVGNWIRDLIDQSGCLIVLLGTPLAKMVTEANSQLRRRVAKQLVIDYFDISTEKNIGVLKRFLRELDARIPLAEDSCFSDSSVVLKLYWATLGVADYIFRIIKEATGLAVATGEEKISLQNLEEAFVLVFQDSAKGINPFALSGPERLLDGPGEPFHNWFDESNPRMSGRAH</sequence>
<evidence type="ECO:0000313" key="2">
    <source>
        <dbReference type="EMBL" id="MFC7297905.1"/>
    </source>
</evidence>
<dbReference type="InterPro" id="IPR027417">
    <property type="entry name" value="P-loop_NTPase"/>
</dbReference>
<name>A0ABW2J4I2_9BURK</name>
<dbReference type="Proteomes" id="UP001596379">
    <property type="component" value="Unassembled WGS sequence"/>
</dbReference>